<name>A0A849I9L1_9HYPH</name>
<accession>A0A849I9L1</accession>
<gene>
    <name evidence="1" type="ORF">HJG44_09865</name>
</gene>
<protein>
    <submittedName>
        <fullName evidence="1">DUF2267 domain-containing protein</fullName>
    </submittedName>
</protein>
<dbReference type="Proteomes" id="UP000564885">
    <property type="component" value="Unassembled WGS sequence"/>
</dbReference>
<evidence type="ECO:0000313" key="1">
    <source>
        <dbReference type="EMBL" id="NNM72687.1"/>
    </source>
</evidence>
<organism evidence="1 2">
    <name type="scientific">Enterovirga aerilata</name>
    <dbReference type="NCBI Taxonomy" id="2730920"/>
    <lineage>
        <taxon>Bacteria</taxon>
        <taxon>Pseudomonadati</taxon>
        <taxon>Pseudomonadota</taxon>
        <taxon>Alphaproteobacteria</taxon>
        <taxon>Hyphomicrobiales</taxon>
        <taxon>Methylobacteriaceae</taxon>
        <taxon>Enterovirga</taxon>
    </lineage>
</organism>
<evidence type="ECO:0000313" key="2">
    <source>
        <dbReference type="Proteomes" id="UP000564885"/>
    </source>
</evidence>
<keyword evidence="2" id="KW-1185">Reference proteome</keyword>
<reference evidence="1 2" key="1">
    <citation type="submission" date="2020-04" db="EMBL/GenBank/DDBJ databases">
        <title>Enterovirga sp. isolate from soil.</title>
        <authorList>
            <person name="Chea S."/>
            <person name="Kim D.-U."/>
        </authorList>
    </citation>
    <scope>NUCLEOTIDE SEQUENCE [LARGE SCALE GENOMIC DNA]</scope>
    <source>
        <strain evidence="1 2">DB1703</strain>
    </source>
</reference>
<dbReference type="RefSeq" id="WP_171218138.1">
    <property type="nucleotide sequence ID" value="NZ_JABEPP010000002.1"/>
</dbReference>
<dbReference type="AlphaFoldDB" id="A0A849I9L1"/>
<dbReference type="EMBL" id="JABEPP010000002">
    <property type="protein sequence ID" value="NNM72687.1"/>
    <property type="molecule type" value="Genomic_DNA"/>
</dbReference>
<comment type="caution">
    <text evidence="1">The sequence shown here is derived from an EMBL/GenBank/DDBJ whole genome shotgun (WGS) entry which is preliminary data.</text>
</comment>
<proteinExistence type="predicted"/>
<sequence length="129" mass="12950">MEALIARITEATGLGADVVEKAVGLILAFLEKEGPQEEVGKLFDALPGAREAVATSGDGGPGGAMGGLMGMMPGGGGVMALGTKLMAAGVPMSQMQPFARELFAYGREHAGEDTMGAIVGAIPGLSQFL</sequence>